<protein>
    <recommendedName>
        <fullName evidence="3">DUF1292 domain-containing protein</fullName>
    </recommendedName>
</protein>
<evidence type="ECO:0000313" key="1">
    <source>
        <dbReference type="EMBL" id="MFC4231056.1"/>
    </source>
</evidence>
<comment type="caution">
    <text evidence="1">The sequence shown here is derived from an EMBL/GenBank/DDBJ whole genome shotgun (WGS) entry which is preliminary data.</text>
</comment>
<proteinExistence type="predicted"/>
<keyword evidence="2" id="KW-1185">Reference proteome</keyword>
<sequence length="86" mass="10347">MAHYSDLQLNTFYLIQEEEGDLISLVQPLMETDNCVLILQHDDENMTYWKRKDDVFFEIVDELTEEQAAEYEDLFEEEEDDTFEVE</sequence>
<evidence type="ECO:0000313" key="2">
    <source>
        <dbReference type="Proteomes" id="UP001595906"/>
    </source>
</evidence>
<reference evidence="2" key="1">
    <citation type="journal article" date="2019" name="Int. J. Syst. Evol. Microbiol.">
        <title>The Global Catalogue of Microorganisms (GCM) 10K type strain sequencing project: providing services to taxonomists for standard genome sequencing and annotation.</title>
        <authorList>
            <consortium name="The Broad Institute Genomics Platform"/>
            <consortium name="The Broad Institute Genome Sequencing Center for Infectious Disease"/>
            <person name="Wu L."/>
            <person name="Ma J."/>
        </authorList>
    </citation>
    <scope>NUCLEOTIDE SEQUENCE [LARGE SCALE GENOMIC DNA]</scope>
    <source>
        <strain evidence="2">CECT 8010</strain>
    </source>
</reference>
<evidence type="ECO:0008006" key="3">
    <source>
        <dbReference type="Google" id="ProtNLM"/>
    </source>
</evidence>
<organism evidence="1 2">
    <name type="scientific">Parasediminibacterium paludis</name>
    <dbReference type="NCBI Taxonomy" id="908966"/>
    <lineage>
        <taxon>Bacteria</taxon>
        <taxon>Pseudomonadati</taxon>
        <taxon>Bacteroidota</taxon>
        <taxon>Chitinophagia</taxon>
        <taxon>Chitinophagales</taxon>
        <taxon>Chitinophagaceae</taxon>
        <taxon>Parasediminibacterium</taxon>
    </lineage>
</organism>
<gene>
    <name evidence="1" type="ORF">ACFOW1_04085</name>
</gene>
<name>A0ABV8PWK5_9BACT</name>
<dbReference type="Proteomes" id="UP001595906">
    <property type="component" value="Unassembled WGS sequence"/>
</dbReference>
<dbReference type="RefSeq" id="WP_379012443.1">
    <property type="nucleotide sequence ID" value="NZ_JBHSDC010000003.1"/>
</dbReference>
<dbReference type="EMBL" id="JBHSDC010000003">
    <property type="protein sequence ID" value="MFC4231056.1"/>
    <property type="molecule type" value="Genomic_DNA"/>
</dbReference>
<accession>A0ABV8PWK5</accession>